<accession>A0A0P1ABD8</accession>
<evidence type="ECO:0000313" key="1">
    <source>
        <dbReference type="EMBL" id="CEG37664.1"/>
    </source>
</evidence>
<keyword evidence="2" id="KW-1185">Reference proteome</keyword>
<protein>
    <submittedName>
        <fullName evidence="1">Uncharacterized protein</fullName>
    </submittedName>
</protein>
<reference evidence="2" key="1">
    <citation type="submission" date="2014-09" db="EMBL/GenBank/DDBJ databases">
        <authorList>
            <person name="Sharma Rahul"/>
            <person name="Thines Marco"/>
        </authorList>
    </citation>
    <scope>NUCLEOTIDE SEQUENCE [LARGE SCALE GENOMIC DNA]</scope>
</reference>
<dbReference type="AlphaFoldDB" id="A0A0P1ABD8"/>
<dbReference type="EMBL" id="CCYD01000290">
    <property type="protein sequence ID" value="CEG37664.1"/>
    <property type="molecule type" value="Genomic_DNA"/>
</dbReference>
<sequence length="294" mass="34471">MNEHLFDTGHFVGLEIPVGGKLSESPLRDVLKSETHDAELMLSKVETLLGKEDWRISLRDLDISWDDPVIRREIIAHCLKLGLSPQEFFYLIDVPLPKFLFGLKSINPKMIVWFEYIIQYRSLHAVYSFFAKEANTASPATLFHDPTTSHDKFDDEDLFKFLLGIYQPQPVSKSALTLAKRKSRQVDEVVKLFEFLRKDKDSHLKELAEEMLEFLLFGSETFTSVFRVWLSKYVSPMVLLRIVSPNGEHNKRIEFLWNRYVQLYVNHKGSTRRFYPLKYQDMLAFLKQKKTESK</sequence>
<proteinExistence type="predicted"/>
<evidence type="ECO:0000313" key="2">
    <source>
        <dbReference type="Proteomes" id="UP000054928"/>
    </source>
</evidence>
<dbReference type="Proteomes" id="UP000054928">
    <property type="component" value="Unassembled WGS sequence"/>
</dbReference>
<organism evidence="1 2">
    <name type="scientific">Plasmopara halstedii</name>
    <name type="common">Downy mildew of sunflower</name>
    <dbReference type="NCBI Taxonomy" id="4781"/>
    <lineage>
        <taxon>Eukaryota</taxon>
        <taxon>Sar</taxon>
        <taxon>Stramenopiles</taxon>
        <taxon>Oomycota</taxon>
        <taxon>Peronosporomycetes</taxon>
        <taxon>Peronosporales</taxon>
        <taxon>Peronosporaceae</taxon>
        <taxon>Plasmopara</taxon>
    </lineage>
</organism>
<dbReference type="RefSeq" id="XP_024574033.1">
    <property type="nucleotide sequence ID" value="XM_024723013.1"/>
</dbReference>
<dbReference type="GeneID" id="36400779"/>
<name>A0A0P1ABD8_PLAHL</name>